<dbReference type="Proteomes" id="UP000179266">
    <property type="component" value="Unassembled WGS sequence"/>
</dbReference>
<keyword evidence="5" id="KW-0808">Transferase</keyword>
<keyword evidence="4 10" id="KW-0240">DNA-directed RNA polymerase</keyword>
<protein>
    <recommendedName>
        <fullName evidence="3">DNA-directed RNA polymerase subunit omega</fullName>
        <ecNumber evidence="2">2.7.7.6</ecNumber>
    </recommendedName>
    <alternativeName>
        <fullName evidence="8">Transcriptase subunit omega</fullName>
    </alternativeName>
</protein>
<dbReference type="SMART" id="SM01409">
    <property type="entry name" value="RNA_pol_Rpb6"/>
    <property type="match status" value="1"/>
</dbReference>
<dbReference type="InterPro" id="IPR036161">
    <property type="entry name" value="RPB6/omega-like_sf"/>
</dbReference>
<organism evidence="10 11">
    <name type="scientific">Candidatus Schekmanbacteria bacterium RBG_13_48_7</name>
    <dbReference type="NCBI Taxonomy" id="1817878"/>
    <lineage>
        <taxon>Bacteria</taxon>
        <taxon>Candidatus Schekmaniibacteriota</taxon>
    </lineage>
</organism>
<evidence type="ECO:0000256" key="4">
    <source>
        <dbReference type="ARBA" id="ARBA00022478"/>
    </source>
</evidence>
<dbReference type="Gene3D" id="3.90.940.10">
    <property type="match status" value="1"/>
</dbReference>
<dbReference type="GO" id="GO:0000428">
    <property type="term" value="C:DNA-directed RNA polymerase complex"/>
    <property type="evidence" value="ECO:0007669"/>
    <property type="project" value="UniProtKB-KW"/>
</dbReference>
<dbReference type="EMBL" id="MGDD01000276">
    <property type="protein sequence ID" value="OGL43400.1"/>
    <property type="molecule type" value="Genomic_DNA"/>
</dbReference>
<dbReference type="GO" id="GO:0003899">
    <property type="term" value="F:DNA-directed RNA polymerase activity"/>
    <property type="evidence" value="ECO:0007669"/>
    <property type="project" value="UniProtKB-EC"/>
</dbReference>
<name>A0A1F7RPZ3_9BACT</name>
<evidence type="ECO:0000256" key="2">
    <source>
        <dbReference type="ARBA" id="ARBA00012418"/>
    </source>
</evidence>
<comment type="caution">
    <text evidence="10">The sequence shown here is derived from an EMBL/GenBank/DDBJ whole genome shotgun (WGS) entry which is preliminary data.</text>
</comment>
<evidence type="ECO:0000256" key="7">
    <source>
        <dbReference type="ARBA" id="ARBA00023163"/>
    </source>
</evidence>
<evidence type="ECO:0000313" key="10">
    <source>
        <dbReference type="EMBL" id="OGL43400.1"/>
    </source>
</evidence>
<dbReference type="EC" id="2.7.7.6" evidence="2"/>
<dbReference type="AlphaFoldDB" id="A0A1F7RPZ3"/>
<comment type="similarity">
    <text evidence="1">Belongs to the RNA polymerase subunit omega family.</text>
</comment>
<dbReference type="InterPro" id="IPR006110">
    <property type="entry name" value="Pol_omega/Rpo6/RPB6"/>
</dbReference>
<accession>A0A1F7RPZ3</accession>
<keyword evidence="6" id="KW-0548">Nucleotidyltransferase</keyword>
<dbReference type="Pfam" id="PF01192">
    <property type="entry name" value="RNA_pol_Rpb6"/>
    <property type="match status" value="1"/>
</dbReference>
<sequence length="84" mass="9875">MREKHHIFSFEDFDEQNLDSPYRLVIIASRRAKDIIRFAKAHGKILEMKPTEIALMEIADGIEHDYSVQAKPQKSEEEFQEQEA</sequence>
<evidence type="ECO:0000256" key="8">
    <source>
        <dbReference type="ARBA" id="ARBA00029924"/>
    </source>
</evidence>
<dbReference type="GO" id="GO:0006351">
    <property type="term" value="P:DNA-templated transcription"/>
    <property type="evidence" value="ECO:0007669"/>
    <property type="project" value="InterPro"/>
</dbReference>
<reference evidence="10 11" key="1">
    <citation type="journal article" date="2016" name="Nat. Commun.">
        <title>Thousands of microbial genomes shed light on interconnected biogeochemical processes in an aquifer system.</title>
        <authorList>
            <person name="Anantharaman K."/>
            <person name="Brown C.T."/>
            <person name="Hug L.A."/>
            <person name="Sharon I."/>
            <person name="Castelle C.J."/>
            <person name="Probst A.J."/>
            <person name="Thomas B.C."/>
            <person name="Singh A."/>
            <person name="Wilkins M.J."/>
            <person name="Karaoz U."/>
            <person name="Brodie E.L."/>
            <person name="Williams K.H."/>
            <person name="Hubbard S.S."/>
            <person name="Banfield J.F."/>
        </authorList>
    </citation>
    <scope>NUCLEOTIDE SEQUENCE [LARGE SCALE GENOMIC DNA]</scope>
</reference>
<keyword evidence="7" id="KW-0804">Transcription</keyword>
<dbReference type="NCBIfam" id="TIGR00690">
    <property type="entry name" value="rpoZ"/>
    <property type="match status" value="1"/>
</dbReference>
<evidence type="ECO:0000256" key="5">
    <source>
        <dbReference type="ARBA" id="ARBA00022679"/>
    </source>
</evidence>
<comment type="catalytic activity">
    <reaction evidence="9">
        <text>RNA(n) + a ribonucleoside 5'-triphosphate = RNA(n+1) + diphosphate</text>
        <dbReference type="Rhea" id="RHEA:21248"/>
        <dbReference type="Rhea" id="RHEA-COMP:14527"/>
        <dbReference type="Rhea" id="RHEA-COMP:17342"/>
        <dbReference type="ChEBI" id="CHEBI:33019"/>
        <dbReference type="ChEBI" id="CHEBI:61557"/>
        <dbReference type="ChEBI" id="CHEBI:140395"/>
        <dbReference type="EC" id="2.7.7.6"/>
    </reaction>
</comment>
<evidence type="ECO:0000256" key="3">
    <source>
        <dbReference type="ARBA" id="ARBA00013725"/>
    </source>
</evidence>
<gene>
    <name evidence="10" type="ORF">A2161_15925</name>
</gene>
<dbReference type="InterPro" id="IPR003716">
    <property type="entry name" value="DNA-dir_RNA_pol_omega"/>
</dbReference>
<evidence type="ECO:0000256" key="1">
    <source>
        <dbReference type="ARBA" id="ARBA00006711"/>
    </source>
</evidence>
<dbReference type="GO" id="GO:0003677">
    <property type="term" value="F:DNA binding"/>
    <property type="evidence" value="ECO:0007669"/>
    <property type="project" value="InterPro"/>
</dbReference>
<evidence type="ECO:0000256" key="6">
    <source>
        <dbReference type="ARBA" id="ARBA00022695"/>
    </source>
</evidence>
<evidence type="ECO:0000313" key="11">
    <source>
        <dbReference type="Proteomes" id="UP000179266"/>
    </source>
</evidence>
<dbReference type="SUPFAM" id="SSF63562">
    <property type="entry name" value="RPB6/omega subunit-like"/>
    <property type="match status" value="1"/>
</dbReference>
<evidence type="ECO:0000256" key="9">
    <source>
        <dbReference type="ARBA" id="ARBA00048552"/>
    </source>
</evidence>
<proteinExistence type="inferred from homology"/>